<dbReference type="GO" id="GO:0046872">
    <property type="term" value="F:metal ion binding"/>
    <property type="evidence" value="ECO:0007669"/>
    <property type="project" value="UniProtKB-KW"/>
</dbReference>
<name>A0AA86SZD0_9FABA</name>
<gene>
    <name evidence="4" type="ORF">AYBTSS11_LOCUS25825</name>
</gene>
<keyword evidence="5" id="KW-1185">Reference proteome</keyword>
<dbReference type="InterPro" id="IPR027443">
    <property type="entry name" value="IPNS-like_sf"/>
</dbReference>
<evidence type="ECO:0000256" key="2">
    <source>
        <dbReference type="SAM" id="Phobius"/>
    </source>
</evidence>
<keyword evidence="1" id="KW-0479">Metal-binding</keyword>
<dbReference type="AlphaFoldDB" id="A0AA86SZD0"/>
<protein>
    <recommendedName>
        <fullName evidence="3">Fe2OG dioxygenase domain-containing protein</fullName>
    </recommendedName>
</protein>
<keyword evidence="2" id="KW-0472">Membrane</keyword>
<dbReference type="Proteomes" id="UP001189624">
    <property type="component" value="Chromosome 9"/>
</dbReference>
<evidence type="ECO:0000256" key="1">
    <source>
        <dbReference type="RuleBase" id="RU003682"/>
    </source>
</evidence>
<dbReference type="InterPro" id="IPR044861">
    <property type="entry name" value="IPNS-like_FE2OG_OXY"/>
</dbReference>
<feature type="transmembrane region" description="Helical" evidence="2">
    <location>
        <begin position="18"/>
        <end position="40"/>
    </location>
</feature>
<dbReference type="Gramene" id="rna-AYBTSS11_LOCUS25825">
    <property type="protein sequence ID" value="CAJ1973759.1"/>
    <property type="gene ID" value="gene-AYBTSS11_LOCUS25825"/>
</dbReference>
<reference evidence="4" key="1">
    <citation type="submission" date="2023-10" db="EMBL/GenBank/DDBJ databases">
        <authorList>
            <person name="Domelevo Entfellner J.-B."/>
        </authorList>
    </citation>
    <scope>NUCLEOTIDE SEQUENCE</scope>
</reference>
<dbReference type="Pfam" id="PF03171">
    <property type="entry name" value="2OG-FeII_Oxy"/>
    <property type="match status" value="1"/>
</dbReference>
<keyword evidence="2" id="KW-1133">Transmembrane helix</keyword>
<sequence>MTLTTDHRVRESIYEANFLLLVGSISLSTFQARVMVFCGAKDCRRELKRLNKAAAHQFKALSSYRGINFMDIQYESFGIHDLPLSAAVETFTNLMWPQGNPHLCETLKCMSLKINGLSQHYVSDAENMKSCSHIRFKKYKASSNNKDADPPSAHTDKNTLTFLCENGVQGLQVLTKTGKWIEIEIPQDGFVVMVGDTLKAWSNGRLHAASHIVVLSGDKERYTRFGIFMVPKDKMDVEPSEADFLGS</sequence>
<accession>A0AA86SZD0</accession>
<comment type="similarity">
    <text evidence="1">Belongs to the iron/ascorbate-dependent oxidoreductase family.</text>
</comment>
<organism evidence="4 5">
    <name type="scientific">Sphenostylis stenocarpa</name>
    <dbReference type="NCBI Taxonomy" id="92480"/>
    <lineage>
        <taxon>Eukaryota</taxon>
        <taxon>Viridiplantae</taxon>
        <taxon>Streptophyta</taxon>
        <taxon>Embryophyta</taxon>
        <taxon>Tracheophyta</taxon>
        <taxon>Spermatophyta</taxon>
        <taxon>Magnoliopsida</taxon>
        <taxon>eudicotyledons</taxon>
        <taxon>Gunneridae</taxon>
        <taxon>Pentapetalae</taxon>
        <taxon>rosids</taxon>
        <taxon>fabids</taxon>
        <taxon>Fabales</taxon>
        <taxon>Fabaceae</taxon>
        <taxon>Papilionoideae</taxon>
        <taxon>50 kb inversion clade</taxon>
        <taxon>NPAAA clade</taxon>
        <taxon>indigoferoid/millettioid clade</taxon>
        <taxon>Phaseoleae</taxon>
        <taxon>Sphenostylis</taxon>
    </lineage>
</organism>
<evidence type="ECO:0000313" key="4">
    <source>
        <dbReference type="EMBL" id="CAJ1973759.1"/>
    </source>
</evidence>
<keyword evidence="2" id="KW-0812">Transmembrane</keyword>
<proteinExistence type="inferred from homology"/>
<keyword evidence="1" id="KW-0408">Iron</keyword>
<dbReference type="EMBL" id="OY731406">
    <property type="protein sequence ID" value="CAJ1973759.1"/>
    <property type="molecule type" value="Genomic_DNA"/>
</dbReference>
<dbReference type="InterPro" id="IPR050231">
    <property type="entry name" value="Iron_ascorbate_oxido_reductase"/>
</dbReference>
<feature type="domain" description="Fe2OG dioxygenase" evidence="3">
    <location>
        <begin position="129"/>
        <end position="231"/>
    </location>
</feature>
<dbReference type="InterPro" id="IPR005123">
    <property type="entry name" value="Oxoglu/Fe-dep_dioxygenase_dom"/>
</dbReference>
<dbReference type="PANTHER" id="PTHR47990">
    <property type="entry name" value="2-OXOGLUTARATE (2OG) AND FE(II)-DEPENDENT OXYGENASE SUPERFAMILY PROTEIN-RELATED"/>
    <property type="match status" value="1"/>
</dbReference>
<keyword evidence="1" id="KW-0560">Oxidoreductase</keyword>
<dbReference type="PROSITE" id="PS51471">
    <property type="entry name" value="FE2OG_OXY"/>
    <property type="match status" value="1"/>
</dbReference>
<dbReference type="GO" id="GO:0016491">
    <property type="term" value="F:oxidoreductase activity"/>
    <property type="evidence" value="ECO:0007669"/>
    <property type="project" value="UniProtKB-KW"/>
</dbReference>
<dbReference type="SUPFAM" id="SSF51197">
    <property type="entry name" value="Clavaminate synthase-like"/>
    <property type="match status" value="1"/>
</dbReference>
<dbReference type="Gene3D" id="2.60.120.330">
    <property type="entry name" value="B-lactam Antibiotic, Isopenicillin N Synthase, Chain"/>
    <property type="match status" value="1"/>
</dbReference>
<evidence type="ECO:0000259" key="3">
    <source>
        <dbReference type="PROSITE" id="PS51471"/>
    </source>
</evidence>
<evidence type="ECO:0000313" key="5">
    <source>
        <dbReference type="Proteomes" id="UP001189624"/>
    </source>
</evidence>